<reference evidence="1 2" key="1">
    <citation type="submission" date="2016-04" db="EMBL/GenBank/DDBJ databases">
        <authorList>
            <person name="Evans L.H."/>
            <person name="Alamgir A."/>
            <person name="Owens N."/>
            <person name="Weber N.D."/>
            <person name="Virtaneva K."/>
            <person name="Barbian K."/>
            <person name="Babar A."/>
            <person name="Rosenke K."/>
        </authorList>
    </citation>
    <scope>NUCLEOTIDE SEQUENCE [LARGE SCALE GENOMIC DNA]</scope>
    <source>
        <strain evidence="1">NIES-2108</strain>
    </source>
</reference>
<proteinExistence type="predicted"/>
<name>A0A367RSH1_NOSPU</name>
<dbReference type="Proteomes" id="UP000252085">
    <property type="component" value="Unassembled WGS sequence"/>
</dbReference>
<evidence type="ECO:0000313" key="1">
    <source>
        <dbReference type="EMBL" id="RCJ39478.1"/>
    </source>
</evidence>
<dbReference type="AlphaFoldDB" id="A0A367RSH1"/>
<evidence type="ECO:0000313" key="2">
    <source>
        <dbReference type="Proteomes" id="UP000252085"/>
    </source>
</evidence>
<sequence length="64" mass="7349">MPSLSQRINEGTLGLNIQLFQSLTYLTHNWRLQFSKYSNWVLGIGHGAWKMRKQGTGRQGDKVT</sequence>
<evidence type="ECO:0008006" key="3">
    <source>
        <dbReference type="Google" id="ProtNLM"/>
    </source>
</evidence>
<gene>
    <name evidence="1" type="ORF">A6769_06920</name>
</gene>
<dbReference type="EMBL" id="LXQE01000096">
    <property type="protein sequence ID" value="RCJ39478.1"/>
    <property type="molecule type" value="Genomic_DNA"/>
</dbReference>
<accession>A0A367RSH1</accession>
<protein>
    <recommendedName>
        <fullName evidence="3">Transposase DDE domain-containing protein</fullName>
    </recommendedName>
</protein>
<organism evidence="1 2">
    <name type="scientific">Nostoc punctiforme NIES-2108</name>
    <dbReference type="NCBI Taxonomy" id="1356359"/>
    <lineage>
        <taxon>Bacteria</taxon>
        <taxon>Bacillati</taxon>
        <taxon>Cyanobacteriota</taxon>
        <taxon>Cyanophyceae</taxon>
        <taxon>Nostocales</taxon>
        <taxon>Nostocaceae</taxon>
        <taxon>Nostoc</taxon>
    </lineage>
</organism>
<comment type="caution">
    <text evidence="1">The sequence shown here is derived from an EMBL/GenBank/DDBJ whole genome shotgun (WGS) entry which is preliminary data.</text>
</comment>